<comment type="caution">
    <text evidence="1">The sequence shown here is derived from an EMBL/GenBank/DDBJ whole genome shotgun (WGS) entry which is preliminary data.</text>
</comment>
<keyword evidence="2" id="KW-1185">Reference proteome</keyword>
<organism evidence="1 2">
    <name type="scientific">Bauhinia variegata</name>
    <name type="common">Purple orchid tree</name>
    <name type="synonym">Phanera variegata</name>
    <dbReference type="NCBI Taxonomy" id="167791"/>
    <lineage>
        <taxon>Eukaryota</taxon>
        <taxon>Viridiplantae</taxon>
        <taxon>Streptophyta</taxon>
        <taxon>Embryophyta</taxon>
        <taxon>Tracheophyta</taxon>
        <taxon>Spermatophyta</taxon>
        <taxon>Magnoliopsida</taxon>
        <taxon>eudicotyledons</taxon>
        <taxon>Gunneridae</taxon>
        <taxon>Pentapetalae</taxon>
        <taxon>rosids</taxon>
        <taxon>fabids</taxon>
        <taxon>Fabales</taxon>
        <taxon>Fabaceae</taxon>
        <taxon>Cercidoideae</taxon>
        <taxon>Cercideae</taxon>
        <taxon>Bauhiniinae</taxon>
        <taxon>Bauhinia</taxon>
    </lineage>
</organism>
<sequence>MGMGYCISHCEKFSLSLLSQASIVSKSTRYLSIPNSLNPNKFSAKKNFASFSFQPRVPPLTSYGKSGRIRCSPRKLEVSATATGSNVSPKSEDVSKTTKVWKRTDLKILILGAGPIVIGQACEFDYSGTQACKALREEGYEVVLINSNPATIMTDPNMADRTYVTPMTPELVEQVLEKERPDALLPTMGGQTALNLAVALAESGALEKYGVELIGAKLEAIKKAEDRDLFKQAMKNIGIKTPPSGIGTTLEECINIANEIGDFPLIIRPAFTLGGTGGGIAYNREEFEEICKAGLAASLTTQVLIEKSLLGWKEYELEVMRDLADNVVIICSIENIDPMGVHTGDSITVAPAQTLTDKEYQRLRDYSIAIIREIGVECGGSNVQFAVNPEDGEVMVIEMNPRVSRSSALASKATGFPIAKMAAKLSIGYSLDQIPNDITKKTPASFEPSIDYVVTKIPRFAFEKFPGSQPILTTQMKSVGEAMAVGRTFQESFQKAVRSLECGYSGWGSALVKELDYDLDKLKYNLRVPNPDRIHAIYAAMKKGMHIDEIHELSCIDKWFLTQLKELVDVENFLESRKLGDLTKDDLYEVKRRGFSDKQIASVTKSTENEVRSRRLSLGVIPAYKRVDTCAAEFEANTPYMYSSYDFECEAAPTQRKKVLILGGGPNRIGQGIEFDYCCCHASFSLQEVEYETIMVNSNPETVSTDYDTSDRLYFEPLTVEDVINIIALEKPDGIIVQFGGQTPLKLALPLQQYLDEHKPISASGLGYVSIWGTSPDSIDAAEDRERFNTMLHELMIEQPKGGIAKSETDALAIAAEIGYPVVVRPSYVLGGRAMEIVYSDDKLVTYLENAVEVDPERPVLIDKYLSDAIEIDVDALADSHGNVVIGGIMEHIEQAGVHSGDSACSIPTRTVPSSCLETIRSWTVKLAKRLNVCGLMNCQYAITASRDVFLLEANPRASRTVPFVSKAIGHPLAKYAALAMSGKSLKDIGFTKEVIPEYVSVKEAVLPFAKFPGCDVLLSPEMRSTGEVMGIDSVYDIAFAKAQLAAGQKLPLSGTVFLSLNDLTKPHLEKVARAFVGIGFEIVATSGTAHVLELAKIPAKRVRKMHEATDEPHAGDMIAKGDIQLMVITSSGDELDQRDGRALRRMALDYKVPIVTTINGALATAEAIKSLMSSSIKMMALQDFIDVELGKNLEIASSSL</sequence>
<protein>
    <submittedName>
        <fullName evidence="1">Uncharacterized protein</fullName>
    </submittedName>
</protein>
<name>A0ACB9NDM8_BAUVA</name>
<proteinExistence type="predicted"/>
<accession>A0ACB9NDM8</accession>
<evidence type="ECO:0000313" key="2">
    <source>
        <dbReference type="Proteomes" id="UP000828941"/>
    </source>
</evidence>
<gene>
    <name evidence="1" type="ORF">L6164_019134</name>
</gene>
<dbReference type="Proteomes" id="UP000828941">
    <property type="component" value="Chromosome 7"/>
</dbReference>
<evidence type="ECO:0000313" key="1">
    <source>
        <dbReference type="EMBL" id="KAI4334439.1"/>
    </source>
</evidence>
<dbReference type="EMBL" id="CM039432">
    <property type="protein sequence ID" value="KAI4334439.1"/>
    <property type="molecule type" value="Genomic_DNA"/>
</dbReference>
<reference evidence="1 2" key="1">
    <citation type="journal article" date="2022" name="DNA Res.">
        <title>Chromosomal-level genome assembly of the orchid tree Bauhinia variegata (Leguminosae; Cercidoideae) supports the allotetraploid origin hypothesis of Bauhinia.</title>
        <authorList>
            <person name="Zhong Y."/>
            <person name="Chen Y."/>
            <person name="Zheng D."/>
            <person name="Pang J."/>
            <person name="Liu Y."/>
            <person name="Luo S."/>
            <person name="Meng S."/>
            <person name="Qian L."/>
            <person name="Wei D."/>
            <person name="Dai S."/>
            <person name="Zhou R."/>
        </authorList>
    </citation>
    <scope>NUCLEOTIDE SEQUENCE [LARGE SCALE GENOMIC DNA]</scope>
    <source>
        <strain evidence="1">BV-YZ2020</strain>
    </source>
</reference>